<dbReference type="Proteomes" id="UP000504635">
    <property type="component" value="Unplaced"/>
</dbReference>
<sequence length="371" mass="41439">MLACNCLNITIEFERNDDTVAKELLHDENCDFLDQNDWLVGRLVSIKKLYAGLVFNYSIGLWTISRCINCNIQTYAIHRDRGTSCGLINSKLQNEEAINNIKSSNLFSNIFQIVVNPIDIGADNAGVDTYLTKDVGNILESINDVVTNYIRKEEVSVEEKIRKFTEEEYERLNDAKNKAFKERAALVRIIQNAAKEANICKSPKSLKSSGLFSPANCSIPSSPVHIPFSPKRPKGIDSFPKSNQDYRDDLQFNFESEEYTIEGDSFRNRNLDDSESDEVEEAEDVVNEAAGISIFQGKHSRSSGSLAKSCPVDIPTFSPVSRTKNSRGDDDSDFSPNNEIDIAASIKALARSVHGDTIFGELPQPRFSTQI</sequence>
<gene>
    <name evidence="3 4" type="primary">LOC115876967</name>
</gene>
<dbReference type="CTD" id="26067067"/>
<protein>
    <submittedName>
        <fullName evidence="3 4">Uncharacterized protein LOC115876967</fullName>
    </submittedName>
</protein>
<evidence type="ECO:0000313" key="4">
    <source>
        <dbReference type="RefSeq" id="XP_030748875.1"/>
    </source>
</evidence>
<dbReference type="AlphaFoldDB" id="A0A6J2XD40"/>
<dbReference type="GeneID" id="115876967"/>
<dbReference type="Pfam" id="PF15798">
    <property type="entry name" value="PRAS"/>
    <property type="match status" value="1"/>
</dbReference>
<dbReference type="PANTHER" id="PTHR21844:SF2">
    <property type="entry name" value="PROLINE-RICH AKT1 SUBSTRATE 1"/>
    <property type="match status" value="1"/>
</dbReference>
<dbReference type="OrthoDB" id="9992964at2759"/>
<proteinExistence type="predicted"/>
<dbReference type="GO" id="GO:0032007">
    <property type="term" value="P:negative regulation of TOR signaling"/>
    <property type="evidence" value="ECO:0007669"/>
    <property type="project" value="InterPro"/>
</dbReference>
<keyword evidence="2" id="KW-1185">Reference proteome</keyword>
<dbReference type="GO" id="GO:0005737">
    <property type="term" value="C:cytoplasm"/>
    <property type="evidence" value="ECO:0007669"/>
    <property type="project" value="TreeGrafter"/>
</dbReference>
<evidence type="ECO:0000313" key="3">
    <source>
        <dbReference type="RefSeq" id="XP_030748874.1"/>
    </source>
</evidence>
<dbReference type="GO" id="GO:0048011">
    <property type="term" value="P:neurotrophin TRK receptor signaling pathway"/>
    <property type="evidence" value="ECO:0007669"/>
    <property type="project" value="InterPro"/>
</dbReference>
<dbReference type="RefSeq" id="XP_030748875.1">
    <property type="nucleotide sequence ID" value="XM_030893015.1"/>
</dbReference>
<dbReference type="RefSeq" id="XP_030748874.1">
    <property type="nucleotide sequence ID" value="XM_030893014.1"/>
</dbReference>
<evidence type="ECO:0000313" key="2">
    <source>
        <dbReference type="Proteomes" id="UP000504635"/>
    </source>
</evidence>
<organism evidence="2 4">
    <name type="scientific">Sitophilus oryzae</name>
    <name type="common">Rice weevil</name>
    <name type="synonym">Curculio oryzae</name>
    <dbReference type="NCBI Taxonomy" id="7048"/>
    <lineage>
        <taxon>Eukaryota</taxon>
        <taxon>Metazoa</taxon>
        <taxon>Ecdysozoa</taxon>
        <taxon>Arthropoda</taxon>
        <taxon>Hexapoda</taxon>
        <taxon>Insecta</taxon>
        <taxon>Pterygota</taxon>
        <taxon>Neoptera</taxon>
        <taxon>Endopterygota</taxon>
        <taxon>Coleoptera</taxon>
        <taxon>Polyphaga</taxon>
        <taxon>Cucujiformia</taxon>
        <taxon>Curculionidae</taxon>
        <taxon>Dryophthorinae</taxon>
        <taxon>Sitophilus</taxon>
    </lineage>
</organism>
<reference evidence="3 4" key="1">
    <citation type="submission" date="2025-04" db="UniProtKB">
        <authorList>
            <consortium name="RefSeq"/>
        </authorList>
    </citation>
    <scope>IDENTIFICATION</scope>
    <source>
        <tissue evidence="3 4">Gonads</tissue>
    </source>
</reference>
<dbReference type="PANTHER" id="PTHR21844">
    <property type="entry name" value="AKT1 SUBSTRATE 1 PROTEIN"/>
    <property type="match status" value="1"/>
</dbReference>
<name>A0A6J2XD40_SITOR</name>
<accession>A0A6J2XD40</accession>
<dbReference type="InterPro" id="IPR026682">
    <property type="entry name" value="AKT1S1"/>
</dbReference>
<feature type="region of interest" description="Disordered" evidence="1">
    <location>
        <begin position="317"/>
        <end position="338"/>
    </location>
</feature>
<evidence type="ECO:0000256" key="1">
    <source>
        <dbReference type="SAM" id="MobiDB-lite"/>
    </source>
</evidence>
<dbReference type="KEGG" id="soy:115876967"/>